<evidence type="ECO:0000256" key="2">
    <source>
        <dbReference type="SAM" id="MobiDB-lite"/>
    </source>
</evidence>
<dbReference type="Proteomes" id="UP001470230">
    <property type="component" value="Unassembled WGS sequence"/>
</dbReference>
<name>A0ABR2H5C1_9EUKA</name>
<reference evidence="3 4" key="1">
    <citation type="submission" date="2024-04" db="EMBL/GenBank/DDBJ databases">
        <title>Tritrichomonas musculus Genome.</title>
        <authorList>
            <person name="Alves-Ferreira E."/>
            <person name="Grigg M."/>
            <person name="Lorenzi H."/>
            <person name="Galac M."/>
        </authorList>
    </citation>
    <scope>NUCLEOTIDE SEQUENCE [LARGE SCALE GENOMIC DNA]</scope>
    <source>
        <strain evidence="3 4">EAF2021</strain>
    </source>
</reference>
<feature type="region of interest" description="Disordered" evidence="2">
    <location>
        <begin position="1"/>
        <end position="39"/>
    </location>
</feature>
<keyword evidence="1" id="KW-0175">Coiled coil</keyword>
<dbReference type="EMBL" id="JAPFFF010000041">
    <property type="protein sequence ID" value="KAK8841432.1"/>
    <property type="molecule type" value="Genomic_DNA"/>
</dbReference>
<evidence type="ECO:0000313" key="3">
    <source>
        <dbReference type="EMBL" id="KAK8841432.1"/>
    </source>
</evidence>
<gene>
    <name evidence="3" type="ORF">M9Y10_027049</name>
</gene>
<protein>
    <submittedName>
        <fullName evidence="3">Uncharacterized protein</fullName>
    </submittedName>
</protein>
<sequence>MNEQKQRRLLLSPVHHDNSSDSITDEEIQPHKRKVHKKSNSIDEIRDNCGISSIEDLHLILISLRYEVSVNEKQIIEMSNTISSITKEKAELSESYPKEKETSSELQEQLNNMTKLFEVEKEQKKQIKNDNEDIENEINELKALFDLVNVQKAKQSIQKLQNQFYTSNDSEYENKTQN</sequence>
<evidence type="ECO:0000256" key="1">
    <source>
        <dbReference type="SAM" id="Coils"/>
    </source>
</evidence>
<comment type="caution">
    <text evidence="3">The sequence shown here is derived from an EMBL/GenBank/DDBJ whole genome shotgun (WGS) entry which is preliminary data.</text>
</comment>
<accession>A0ABR2H5C1</accession>
<feature type="coiled-coil region" evidence="1">
    <location>
        <begin position="103"/>
        <end position="151"/>
    </location>
</feature>
<evidence type="ECO:0000313" key="4">
    <source>
        <dbReference type="Proteomes" id="UP001470230"/>
    </source>
</evidence>
<organism evidence="3 4">
    <name type="scientific">Tritrichomonas musculus</name>
    <dbReference type="NCBI Taxonomy" id="1915356"/>
    <lineage>
        <taxon>Eukaryota</taxon>
        <taxon>Metamonada</taxon>
        <taxon>Parabasalia</taxon>
        <taxon>Tritrichomonadida</taxon>
        <taxon>Tritrichomonadidae</taxon>
        <taxon>Tritrichomonas</taxon>
    </lineage>
</organism>
<keyword evidence="4" id="KW-1185">Reference proteome</keyword>
<proteinExistence type="predicted"/>